<evidence type="ECO:0000313" key="3">
    <source>
        <dbReference type="Proteomes" id="UP000308671"/>
    </source>
</evidence>
<comment type="caution">
    <text evidence="2">The sequence shown here is derived from an EMBL/GenBank/DDBJ whole genome shotgun (WGS) entry which is preliminary data.</text>
</comment>
<accession>A0A4S8QT06</accession>
<protein>
    <submittedName>
        <fullName evidence="2">Uncharacterized protein</fullName>
    </submittedName>
</protein>
<evidence type="ECO:0000313" key="2">
    <source>
        <dbReference type="EMBL" id="THV44589.1"/>
    </source>
</evidence>
<dbReference type="AlphaFoldDB" id="A0A4S8QT06"/>
<feature type="compositionally biased region" description="Basic and acidic residues" evidence="1">
    <location>
        <begin position="187"/>
        <end position="204"/>
    </location>
</feature>
<proteinExistence type="predicted"/>
<keyword evidence="3" id="KW-1185">Reference proteome</keyword>
<organism evidence="2 3">
    <name type="scientific">Botrytis galanthina</name>
    <dbReference type="NCBI Taxonomy" id="278940"/>
    <lineage>
        <taxon>Eukaryota</taxon>
        <taxon>Fungi</taxon>
        <taxon>Dikarya</taxon>
        <taxon>Ascomycota</taxon>
        <taxon>Pezizomycotina</taxon>
        <taxon>Leotiomycetes</taxon>
        <taxon>Helotiales</taxon>
        <taxon>Sclerotiniaceae</taxon>
        <taxon>Botrytis</taxon>
    </lineage>
</organism>
<reference evidence="2 3" key="1">
    <citation type="submission" date="2017-12" db="EMBL/GenBank/DDBJ databases">
        <title>Comparative genomics of Botrytis spp.</title>
        <authorList>
            <person name="Valero-Jimenez C.A."/>
            <person name="Tapia P."/>
            <person name="Veloso J."/>
            <person name="Silva-Moreno E."/>
            <person name="Staats M."/>
            <person name="Valdes J.H."/>
            <person name="Van Kan J.A.L."/>
        </authorList>
    </citation>
    <scope>NUCLEOTIDE SEQUENCE [LARGE SCALE GENOMIC DNA]</scope>
    <source>
        <strain evidence="2 3">MUCL435</strain>
    </source>
</reference>
<dbReference type="Proteomes" id="UP000308671">
    <property type="component" value="Unassembled WGS sequence"/>
</dbReference>
<dbReference type="OrthoDB" id="3548738at2759"/>
<sequence>MVVLPDPSSDKWPFFGHVYLRQDSLHPSHHSRHHRSRDETLRLWNLHLPLDPQKDQFKFVLFLQRLMTMVEEHYRNRHRSQDWKVSKPIEDWYHQSIRDLSGLGVDENLMSREWKEVVQKGNKEAAKKERKEVKRVHLEKLEREKDYRYHRYHCGRRRRSYYEPPDSSYDDELSDGTVFHYHKHKPSKSESPTKKKEKEKEHPKGTPKWVICPRRSKHCSREHEMVKCNGRCGLTACVEDAHRCHKIYIDYECTDPDCEKCKKIKEKQEAWEKKVANPTHEEKWVDCPCSDPWCRRKVMEIKEIPKPPKPKFYATKP</sequence>
<feature type="region of interest" description="Disordered" evidence="1">
    <location>
        <begin position="182"/>
        <end position="207"/>
    </location>
</feature>
<name>A0A4S8QT06_9HELO</name>
<dbReference type="EMBL" id="PQXL01000611">
    <property type="protein sequence ID" value="THV44589.1"/>
    <property type="molecule type" value="Genomic_DNA"/>
</dbReference>
<gene>
    <name evidence="2" type="ORF">BGAL_0612g00060</name>
</gene>
<evidence type="ECO:0000256" key="1">
    <source>
        <dbReference type="SAM" id="MobiDB-lite"/>
    </source>
</evidence>